<accession>A0A2K1KFJ7</accession>
<reference evidence="1 3" key="1">
    <citation type="journal article" date="2008" name="Science">
        <title>The Physcomitrella genome reveals evolutionary insights into the conquest of land by plants.</title>
        <authorList>
            <person name="Rensing S."/>
            <person name="Lang D."/>
            <person name="Zimmer A."/>
            <person name="Terry A."/>
            <person name="Salamov A."/>
            <person name="Shapiro H."/>
            <person name="Nishiyama T."/>
            <person name="Perroud P.-F."/>
            <person name="Lindquist E."/>
            <person name="Kamisugi Y."/>
            <person name="Tanahashi T."/>
            <person name="Sakakibara K."/>
            <person name="Fujita T."/>
            <person name="Oishi K."/>
            <person name="Shin-I T."/>
            <person name="Kuroki Y."/>
            <person name="Toyoda A."/>
            <person name="Suzuki Y."/>
            <person name="Hashimoto A."/>
            <person name="Yamaguchi K."/>
            <person name="Sugano A."/>
            <person name="Kohara Y."/>
            <person name="Fujiyama A."/>
            <person name="Anterola A."/>
            <person name="Aoki S."/>
            <person name="Ashton N."/>
            <person name="Barbazuk W.B."/>
            <person name="Barker E."/>
            <person name="Bennetzen J."/>
            <person name="Bezanilla M."/>
            <person name="Blankenship R."/>
            <person name="Cho S.H."/>
            <person name="Dutcher S."/>
            <person name="Estelle M."/>
            <person name="Fawcett J.A."/>
            <person name="Gundlach H."/>
            <person name="Hanada K."/>
            <person name="Heyl A."/>
            <person name="Hicks K.A."/>
            <person name="Hugh J."/>
            <person name="Lohr M."/>
            <person name="Mayer K."/>
            <person name="Melkozernov A."/>
            <person name="Murata T."/>
            <person name="Nelson D."/>
            <person name="Pils B."/>
            <person name="Prigge M."/>
            <person name="Reiss B."/>
            <person name="Renner T."/>
            <person name="Rombauts S."/>
            <person name="Rushton P."/>
            <person name="Sanderfoot A."/>
            <person name="Schween G."/>
            <person name="Shiu S.-H."/>
            <person name="Stueber K."/>
            <person name="Theodoulou F.L."/>
            <person name="Tu H."/>
            <person name="Van de Peer Y."/>
            <person name="Verrier P.J."/>
            <person name="Waters E."/>
            <person name="Wood A."/>
            <person name="Yang L."/>
            <person name="Cove D."/>
            <person name="Cuming A."/>
            <person name="Hasebe M."/>
            <person name="Lucas S."/>
            <person name="Mishler D.B."/>
            <person name="Reski R."/>
            <person name="Grigoriev I."/>
            <person name="Quatrano R.S."/>
            <person name="Boore J.L."/>
        </authorList>
    </citation>
    <scope>NUCLEOTIDE SEQUENCE [LARGE SCALE GENOMIC DNA]</scope>
    <source>
        <strain evidence="2 3">cv. Gransden 2004</strain>
    </source>
</reference>
<organism evidence="1">
    <name type="scientific">Physcomitrium patens</name>
    <name type="common">Spreading-leaved earth moss</name>
    <name type="synonym">Physcomitrella patens</name>
    <dbReference type="NCBI Taxonomy" id="3218"/>
    <lineage>
        <taxon>Eukaryota</taxon>
        <taxon>Viridiplantae</taxon>
        <taxon>Streptophyta</taxon>
        <taxon>Embryophyta</taxon>
        <taxon>Bryophyta</taxon>
        <taxon>Bryophytina</taxon>
        <taxon>Bryopsida</taxon>
        <taxon>Funariidae</taxon>
        <taxon>Funariales</taxon>
        <taxon>Funariaceae</taxon>
        <taxon>Physcomitrium</taxon>
    </lineage>
</organism>
<protein>
    <submittedName>
        <fullName evidence="1 2">Uncharacterized protein</fullName>
    </submittedName>
</protein>
<reference evidence="2" key="3">
    <citation type="submission" date="2020-12" db="UniProtKB">
        <authorList>
            <consortium name="EnsemblPlants"/>
        </authorList>
    </citation>
    <scope>IDENTIFICATION</scope>
</reference>
<sequence>MRLNLSGFNPRNRDFRFHILVTWELVAMQCHSLKKCILVSKPRSPGCLATPSDIVMGSNSHLFDMVFEPCLVPWVVQVVHQSWS</sequence>
<dbReference type="Gramene" id="Pp3c6_14357V3.1">
    <property type="protein sequence ID" value="PAC:32975971.CDS.1"/>
    <property type="gene ID" value="Pp3c6_14357"/>
</dbReference>
<proteinExistence type="predicted"/>
<reference evidence="1 3" key="2">
    <citation type="journal article" date="2018" name="Plant J.">
        <title>The Physcomitrella patens chromosome-scale assembly reveals moss genome structure and evolution.</title>
        <authorList>
            <person name="Lang D."/>
            <person name="Ullrich K.K."/>
            <person name="Murat F."/>
            <person name="Fuchs J."/>
            <person name="Jenkins J."/>
            <person name="Haas F.B."/>
            <person name="Piednoel M."/>
            <person name="Gundlach H."/>
            <person name="Van Bel M."/>
            <person name="Meyberg R."/>
            <person name="Vives C."/>
            <person name="Morata J."/>
            <person name="Symeonidi A."/>
            <person name="Hiss M."/>
            <person name="Muchero W."/>
            <person name="Kamisugi Y."/>
            <person name="Saleh O."/>
            <person name="Blanc G."/>
            <person name="Decker E.L."/>
            <person name="van Gessel N."/>
            <person name="Grimwood J."/>
            <person name="Hayes R.D."/>
            <person name="Graham S.W."/>
            <person name="Gunter L.E."/>
            <person name="McDaniel S.F."/>
            <person name="Hoernstein S.N.W."/>
            <person name="Larsson A."/>
            <person name="Li F.W."/>
            <person name="Perroud P.F."/>
            <person name="Phillips J."/>
            <person name="Ranjan P."/>
            <person name="Rokshar D.S."/>
            <person name="Rothfels C.J."/>
            <person name="Schneider L."/>
            <person name="Shu S."/>
            <person name="Stevenson D.W."/>
            <person name="Thummler F."/>
            <person name="Tillich M."/>
            <person name="Villarreal Aguilar J.C."/>
            <person name="Widiez T."/>
            <person name="Wong G.K."/>
            <person name="Wymore A."/>
            <person name="Zhang Y."/>
            <person name="Zimmer A.D."/>
            <person name="Quatrano R.S."/>
            <person name="Mayer K.F.X."/>
            <person name="Goodstein D."/>
            <person name="Casacuberta J.M."/>
            <person name="Vandepoele K."/>
            <person name="Reski R."/>
            <person name="Cuming A.C."/>
            <person name="Tuskan G.A."/>
            <person name="Maumus F."/>
            <person name="Salse J."/>
            <person name="Schmutz J."/>
            <person name="Rensing S.A."/>
        </authorList>
    </citation>
    <scope>NUCLEOTIDE SEQUENCE [LARGE SCALE GENOMIC DNA]</scope>
    <source>
        <strain evidence="2 3">cv. Gransden 2004</strain>
    </source>
</reference>
<evidence type="ECO:0000313" key="2">
    <source>
        <dbReference type="EnsemblPlants" id="PAC:32975971.CDS.1"/>
    </source>
</evidence>
<dbReference type="Proteomes" id="UP000006727">
    <property type="component" value="Chromosome 6"/>
</dbReference>
<gene>
    <name evidence="1" type="ORF">PHYPA_008930</name>
</gene>
<dbReference type="InParanoid" id="A0A2K1KFJ7"/>
<name>A0A2K1KFJ7_PHYPA</name>
<keyword evidence="3" id="KW-1185">Reference proteome</keyword>
<dbReference type="AlphaFoldDB" id="A0A2K1KFJ7"/>
<evidence type="ECO:0000313" key="3">
    <source>
        <dbReference type="Proteomes" id="UP000006727"/>
    </source>
</evidence>
<dbReference type="EMBL" id="ABEU02000006">
    <property type="protein sequence ID" value="PNR52556.1"/>
    <property type="molecule type" value="Genomic_DNA"/>
</dbReference>
<evidence type="ECO:0000313" key="1">
    <source>
        <dbReference type="EMBL" id="PNR52556.1"/>
    </source>
</evidence>
<dbReference type="EnsemblPlants" id="Pp3c6_14357V3.1">
    <property type="protein sequence ID" value="PAC:32975971.CDS.1"/>
    <property type="gene ID" value="Pp3c6_14357"/>
</dbReference>